<dbReference type="AlphaFoldDB" id="A0A8H3J8W9"/>
<proteinExistence type="predicted"/>
<feature type="non-terminal residue" evidence="2">
    <location>
        <position position="118"/>
    </location>
</feature>
<organism evidence="2 3">
    <name type="scientific">Alectoria fallacina</name>
    <dbReference type="NCBI Taxonomy" id="1903189"/>
    <lineage>
        <taxon>Eukaryota</taxon>
        <taxon>Fungi</taxon>
        <taxon>Dikarya</taxon>
        <taxon>Ascomycota</taxon>
        <taxon>Pezizomycotina</taxon>
        <taxon>Lecanoromycetes</taxon>
        <taxon>OSLEUM clade</taxon>
        <taxon>Lecanoromycetidae</taxon>
        <taxon>Lecanorales</taxon>
        <taxon>Lecanorineae</taxon>
        <taxon>Parmeliaceae</taxon>
        <taxon>Alectoria</taxon>
    </lineage>
</organism>
<protein>
    <submittedName>
        <fullName evidence="2">Uncharacterized protein</fullName>
    </submittedName>
</protein>
<evidence type="ECO:0000313" key="3">
    <source>
        <dbReference type="Proteomes" id="UP000664203"/>
    </source>
</evidence>
<dbReference type="Proteomes" id="UP000664203">
    <property type="component" value="Unassembled WGS sequence"/>
</dbReference>
<reference evidence="2" key="1">
    <citation type="submission" date="2021-03" db="EMBL/GenBank/DDBJ databases">
        <authorList>
            <person name="Tagirdzhanova G."/>
        </authorList>
    </citation>
    <scope>NUCLEOTIDE SEQUENCE</scope>
</reference>
<comment type="caution">
    <text evidence="2">The sequence shown here is derived from an EMBL/GenBank/DDBJ whole genome shotgun (WGS) entry which is preliminary data.</text>
</comment>
<name>A0A8H3J8W9_9LECA</name>
<feature type="region of interest" description="Disordered" evidence="1">
    <location>
        <begin position="1"/>
        <end position="33"/>
    </location>
</feature>
<sequence length="118" mass="12780">MSTTPEPGGQRRRDQSHSPPKILPHNLERSSDDPSLIASLQQTIAALKQTKTSIKQLDVEIGVVVAFISNLERRGRDRTVLVDLLVQLREVGGEFQDKLNAILPGLERGVGGGGDDSS</sequence>
<dbReference type="EMBL" id="CAJPDR010000826">
    <property type="protein sequence ID" value="CAF9942866.1"/>
    <property type="molecule type" value="Genomic_DNA"/>
</dbReference>
<evidence type="ECO:0000256" key="1">
    <source>
        <dbReference type="SAM" id="MobiDB-lite"/>
    </source>
</evidence>
<evidence type="ECO:0000313" key="2">
    <source>
        <dbReference type="EMBL" id="CAF9942866.1"/>
    </source>
</evidence>
<accession>A0A8H3J8W9</accession>
<keyword evidence="3" id="KW-1185">Reference proteome</keyword>
<gene>
    <name evidence="2" type="ORF">ALECFALPRED_010165</name>
</gene>